<reference evidence="2" key="1">
    <citation type="submission" date="2014-08" db="EMBL/GenBank/DDBJ databases">
        <authorList>
            <person name="Edwards T."/>
        </authorList>
    </citation>
    <scope>NUCLEOTIDE SEQUENCE [LARGE SCALE GENOMIC DNA]</scope>
</reference>
<protein>
    <submittedName>
        <fullName evidence="1">Uncharacterized protein</fullName>
    </submittedName>
</protein>
<evidence type="ECO:0000313" key="1">
    <source>
        <dbReference type="EMBL" id="CDX50953.1"/>
    </source>
</evidence>
<organism evidence="1 2">
    <name type="scientific">Mesorhizobium plurifarium</name>
    <dbReference type="NCBI Taxonomy" id="69974"/>
    <lineage>
        <taxon>Bacteria</taxon>
        <taxon>Pseudomonadati</taxon>
        <taxon>Pseudomonadota</taxon>
        <taxon>Alphaproteobacteria</taxon>
        <taxon>Hyphomicrobiales</taxon>
        <taxon>Phyllobacteriaceae</taxon>
        <taxon>Mesorhizobium</taxon>
    </lineage>
</organism>
<accession>A0A0K2VQZ1</accession>
<dbReference type="AlphaFoldDB" id="A0A0K2VQZ1"/>
<name>A0A0K2VQZ1_MESPL</name>
<proteinExistence type="predicted"/>
<evidence type="ECO:0000313" key="2">
    <source>
        <dbReference type="Proteomes" id="UP000182888"/>
    </source>
</evidence>
<sequence>MCNQCHGPIMALVLDHRSAFLFRLTLLHTAVLVVVKAVPPHRCSSCMCRHPTWRSCFDGEGDLDQLW</sequence>
<gene>
    <name evidence="1" type="ORF">MPL1032_130057</name>
</gene>
<dbReference type="EMBL" id="CCND01000005">
    <property type="protein sequence ID" value="CDX50953.1"/>
    <property type="molecule type" value="Genomic_DNA"/>
</dbReference>
<dbReference type="Proteomes" id="UP000182888">
    <property type="component" value="Unassembled WGS sequence"/>
</dbReference>